<evidence type="ECO:0000256" key="5">
    <source>
        <dbReference type="ARBA" id="ARBA00022801"/>
    </source>
</evidence>
<name>A0AAV2SLD8_MEGNR</name>
<dbReference type="InterPro" id="IPR024079">
    <property type="entry name" value="MetalloPept_cat_dom_sf"/>
</dbReference>
<evidence type="ECO:0000256" key="6">
    <source>
        <dbReference type="ARBA" id="ARBA00022833"/>
    </source>
</evidence>
<evidence type="ECO:0000256" key="2">
    <source>
        <dbReference type="ARBA" id="ARBA00022525"/>
    </source>
</evidence>
<dbReference type="GO" id="GO:0004222">
    <property type="term" value="F:metalloendopeptidase activity"/>
    <property type="evidence" value="ECO:0007669"/>
    <property type="project" value="InterPro"/>
</dbReference>
<keyword evidence="6 10" id="KW-0862">Zinc</keyword>
<proteinExistence type="predicted"/>
<protein>
    <recommendedName>
        <fullName evidence="12">Peptidase M12B domain-containing protein</fullName>
    </recommendedName>
</protein>
<dbReference type="Pfam" id="PF19030">
    <property type="entry name" value="TSP1_ADAMTS"/>
    <property type="match status" value="1"/>
</dbReference>
<reference evidence="13 14" key="1">
    <citation type="submission" date="2024-05" db="EMBL/GenBank/DDBJ databases">
        <authorList>
            <person name="Wallberg A."/>
        </authorList>
    </citation>
    <scope>NUCLEOTIDE SEQUENCE [LARGE SCALE GENOMIC DNA]</scope>
</reference>
<feature type="signal peptide" evidence="11">
    <location>
        <begin position="1"/>
        <end position="22"/>
    </location>
</feature>
<feature type="active site" evidence="10">
    <location>
        <position position="457"/>
    </location>
</feature>
<keyword evidence="8" id="KW-1015">Disulfide bond</keyword>
<dbReference type="Pfam" id="PF17771">
    <property type="entry name" value="ADAMTS_CR_2"/>
    <property type="match status" value="1"/>
</dbReference>
<dbReference type="InterPro" id="IPR036383">
    <property type="entry name" value="TSP1_rpt_sf"/>
</dbReference>
<evidence type="ECO:0000256" key="7">
    <source>
        <dbReference type="ARBA" id="ARBA00023049"/>
    </source>
</evidence>
<evidence type="ECO:0000256" key="1">
    <source>
        <dbReference type="ARBA" id="ARBA00004613"/>
    </source>
</evidence>
<keyword evidence="14" id="KW-1185">Reference proteome</keyword>
<comment type="caution">
    <text evidence="10">Lacks conserved residue(s) required for the propagation of feature annotation.</text>
</comment>
<dbReference type="PANTHER" id="PTHR13723">
    <property type="entry name" value="ADAMTS A DISINTEGRIN AND METALLOPROTEASE WITH THROMBOSPONDIN MOTIFS PROTEASE"/>
    <property type="match status" value="1"/>
</dbReference>
<comment type="caution">
    <text evidence="13">The sequence shown here is derived from an EMBL/GenBank/DDBJ whole genome shotgun (WGS) entry which is preliminary data.</text>
</comment>
<evidence type="ECO:0000256" key="10">
    <source>
        <dbReference type="PROSITE-ProRule" id="PRU00276"/>
    </source>
</evidence>
<feature type="non-terminal residue" evidence="13">
    <location>
        <position position="1274"/>
    </location>
</feature>
<evidence type="ECO:0000256" key="8">
    <source>
        <dbReference type="ARBA" id="ARBA00023157"/>
    </source>
</evidence>
<keyword evidence="7" id="KW-0482">Metalloprotease</keyword>
<sequence length="1274" mass="142695">MEEASMCIVIAVAAVLITVAGALPPTEPHILTPELRENILSSLTPEERHHYFGDDENPSFDLVLPRLENIRQEQDSKKLIIRSKLLTVDAVVNLAHGLVAPWLNISDDCHYRSSNLTHVVTVSDCLQRGMDGIILTPEVLATMHPYPEKLNQLLPQTLERFELVRNLWFYIQYYISFRNLLKPIIKILIQFSGYHIMYVVSQEKLYANQRGKRSTTKSHSQSFCGVNSPRTRIQQEEKPKVSSILQLQSDLDDYLSINILEDIQGLKCEHSHPFQRDRDSWIAPVNHKEEPEVEELNWVTEERKTIELAVFADDVLFDIFSKKTQDPHKDLGQFIIAIVNAVQGIYHQIELGDAQLDIQVVKMEILSSGRQGPFKSGGDIGGYLNTFCTWQKEMNPSGDDNKEHWDKAIMLSGLDLHSSGSYNVIGLAWVGGICEGQYSCSINEGRSFSSVYVVAHEMGHNLGMNHDGSGDAYHCPTNKYIMSPSTGPSKVTWSSCSVNDLKKTLRKKRCLNDRPKSTNNSVAKYMSVNLQVHTFIDEPIGRQTPGSVFSLTDQCVIKHGRHYRPAVVEHDLCEFLFCTNDVLTKPAHIPLEGSPCNEDGDRICISGKCRPQQELINKYSIKTDDIYIYIYIYINIVYKLNPQIRVNPSDEGIYPIITELEVDVHEETVVVPETYKEEGCTCSPEAPAVPSNIPQSICYFLAPVFHPLFNCTSAACSEHKLVINTHNTNYSLTKETESAVGEVCSTLTSFIGNGTEETSRFNIPKLQTLKTILNGSQVCTLIPQFMQTHLCGITEKLIDDNCPPTEIVIKTPNSDPIYYEIKKIDDGDIIRIRDKRFAKVWNSHGVLHGQVRYFLSREMSQDLNTESGLNCEVEETVPDELKGIQELCPFLSQTLQSSFECNSVALCPKHVLIVDLKKNTEMLIPAKRLFYCESCLQTKTIWWDIIWRLVGFSATIIAQQINLCELFPTFDLPVPNGNNNINVPSSSEELPSFLKDTTCRPIAVLISIESTALTYIPTSGPEGGPGINWKSQTYRLIKASTTKFATETLIKKYNLDYDKRISIISSNESFINVFFAGTVPQAVSHLLARSQNTDEDVQISGGLQDYSGASMSYAHINAPQTMAVTKVGECSVTCGVGTRILNVECVDTLTLEVSEDPTSCLNYTSDNLKNEPCYMPPCVQASYSVSPWGPCSAECGSGIQFRNVKCVQPLSTSPFHSYLSEAIGLSQNYQPSLVVSSVQCHGNQPPSVRECQGDCEQDYSFLQAPIISRDFYYA</sequence>
<dbReference type="InterPro" id="IPR050439">
    <property type="entry name" value="ADAMTS_ADAMTS-like"/>
</dbReference>
<evidence type="ECO:0000256" key="4">
    <source>
        <dbReference type="ARBA" id="ARBA00022723"/>
    </source>
</evidence>
<evidence type="ECO:0000313" key="13">
    <source>
        <dbReference type="EMBL" id="CAL4207553.1"/>
    </source>
</evidence>
<keyword evidence="2" id="KW-0964">Secreted</keyword>
<dbReference type="PROSITE" id="PS50092">
    <property type="entry name" value="TSP1"/>
    <property type="match status" value="1"/>
</dbReference>
<dbReference type="PROSITE" id="PS50215">
    <property type="entry name" value="ADAM_MEPRO"/>
    <property type="match status" value="1"/>
</dbReference>
<dbReference type="GO" id="GO:0046872">
    <property type="term" value="F:metal ion binding"/>
    <property type="evidence" value="ECO:0007669"/>
    <property type="project" value="UniProtKB-KW"/>
</dbReference>
<dbReference type="PANTHER" id="PTHR13723:SF275">
    <property type="entry name" value="STALL, ISOFORM C"/>
    <property type="match status" value="1"/>
</dbReference>
<dbReference type="AlphaFoldDB" id="A0AAV2SLD8"/>
<keyword evidence="9" id="KW-0325">Glycoprotein</keyword>
<dbReference type="InterPro" id="IPR041645">
    <property type="entry name" value="ADAMTS_CR_2"/>
</dbReference>
<evidence type="ECO:0000259" key="12">
    <source>
        <dbReference type="PROSITE" id="PS50215"/>
    </source>
</evidence>
<dbReference type="Gene3D" id="2.20.100.10">
    <property type="entry name" value="Thrombospondin type-1 (TSP1) repeat"/>
    <property type="match status" value="1"/>
</dbReference>
<dbReference type="InterPro" id="IPR001590">
    <property type="entry name" value="Peptidase_M12B"/>
</dbReference>
<keyword evidence="4 10" id="KW-0479">Metal-binding</keyword>
<keyword evidence="5" id="KW-0378">Hydrolase</keyword>
<feature type="domain" description="Peptidase M12B" evidence="12">
    <location>
        <begin position="304"/>
        <end position="515"/>
    </location>
</feature>
<comment type="subcellular location">
    <subcellularLocation>
        <location evidence="1">Secreted</location>
    </subcellularLocation>
</comment>
<dbReference type="Gene3D" id="3.40.1620.60">
    <property type="match status" value="1"/>
</dbReference>
<gene>
    <name evidence="13" type="ORF">MNOR_LOCUS38093</name>
</gene>
<keyword evidence="11" id="KW-0732">Signal</keyword>
<dbReference type="GO" id="GO:0006508">
    <property type="term" value="P:proteolysis"/>
    <property type="evidence" value="ECO:0007669"/>
    <property type="project" value="UniProtKB-KW"/>
</dbReference>
<dbReference type="GO" id="GO:0005576">
    <property type="term" value="C:extracellular region"/>
    <property type="evidence" value="ECO:0007669"/>
    <property type="project" value="UniProtKB-SubCell"/>
</dbReference>
<evidence type="ECO:0000256" key="9">
    <source>
        <dbReference type="ARBA" id="ARBA00023180"/>
    </source>
</evidence>
<feature type="binding site" evidence="10">
    <location>
        <position position="460"/>
    </location>
    <ligand>
        <name>Zn(2+)</name>
        <dbReference type="ChEBI" id="CHEBI:29105"/>
        <note>catalytic</note>
    </ligand>
</feature>
<dbReference type="InterPro" id="IPR000884">
    <property type="entry name" value="TSP1_rpt"/>
</dbReference>
<dbReference type="SUPFAM" id="SSF82895">
    <property type="entry name" value="TSP-1 type 1 repeat"/>
    <property type="match status" value="2"/>
</dbReference>
<dbReference type="SUPFAM" id="SSF55486">
    <property type="entry name" value="Metalloproteases ('zincins'), catalytic domain"/>
    <property type="match status" value="1"/>
</dbReference>
<dbReference type="Pfam" id="PF01421">
    <property type="entry name" value="Reprolysin"/>
    <property type="match status" value="1"/>
</dbReference>
<feature type="binding site" evidence="10">
    <location>
        <position position="456"/>
    </location>
    <ligand>
        <name>Zn(2+)</name>
        <dbReference type="ChEBI" id="CHEBI:29105"/>
        <note>catalytic</note>
    </ligand>
</feature>
<dbReference type="SMART" id="SM00209">
    <property type="entry name" value="TSP1"/>
    <property type="match status" value="2"/>
</dbReference>
<accession>A0AAV2SLD8</accession>
<dbReference type="Pfam" id="PF00090">
    <property type="entry name" value="TSP_1"/>
    <property type="match status" value="1"/>
</dbReference>
<feature type="chain" id="PRO_5044010798" description="Peptidase M12B domain-containing protein" evidence="11">
    <location>
        <begin position="23"/>
        <end position="1274"/>
    </location>
</feature>
<feature type="binding site" evidence="10">
    <location>
        <position position="466"/>
    </location>
    <ligand>
        <name>Zn(2+)</name>
        <dbReference type="ChEBI" id="CHEBI:29105"/>
        <note>catalytic</note>
    </ligand>
</feature>
<evidence type="ECO:0000256" key="11">
    <source>
        <dbReference type="SAM" id="SignalP"/>
    </source>
</evidence>
<dbReference type="Gene3D" id="3.40.390.10">
    <property type="entry name" value="Collagenase (Catalytic Domain)"/>
    <property type="match status" value="1"/>
</dbReference>
<evidence type="ECO:0000313" key="14">
    <source>
        <dbReference type="Proteomes" id="UP001497623"/>
    </source>
</evidence>
<dbReference type="Proteomes" id="UP001497623">
    <property type="component" value="Unassembled WGS sequence"/>
</dbReference>
<keyword evidence="3" id="KW-0645">Protease</keyword>
<dbReference type="EMBL" id="CAXKWB010082907">
    <property type="protein sequence ID" value="CAL4207553.1"/>
    <property type="molecule type" value="Genomic_DNA"/>
</dbReference>
<evidence type="ECO:0000256" key="3">
    <source>
        <dbReference type="ARBA" id="ARBA00022670"/>
    </source>
</evidence>
<dbReference type="GO" id="GO:0030198">
    <property type="term" value="P:extracellular matrix organization"/>
    <property type="evidence" value="ECO:0007669"/>
    <property type="project" value="TreeGrafter"/>
</dbReference>
<dbReference type="GO" id="GO:0031012">
    <property type="term" value="C:extracellular matrix"/>
    <property type="evidence" value="ECO:0007669"/>
    <property type="project" value="TreeGrafter"/>
</dbReference>
<organism evidence="13 14">
    <name type="scientific">Meganyctiphanes norvegica</name>
    <name type="common">Northern krill</name>
    <name type="synonym">Thysanopoda norvegica</name>
    <dbReference type="NCBI Taxonomy" id="48144"/>
    <lineage>
        <taxon>Eukaryota</taxon>
        <taxon>Metazoa</taxon>
        <taxon>Ecdysozoa</taxon>
        <taxon>Arthropoda</taxon>
        <taxon>Crustacea</taxon>
        <taxon>Multicrustacea</taxon>
        <taxon>Malacostraca</taxon>
        <taxon>Eumalacostraca</taxon>
        <taxon>Eucarida</taxon>
        <taxon>Euphausiacea</taxon>
        <taxon>Euphausiidae</taxon>
        <taxon>Meganyctiphanes</taxon>
    </lineage>
</organism>